<evidence type="ECO:0000313" key="1">
    <source>
        <dbReference type="EMBL" id="EDN94161.1"/>
    </source>
</evidence>
<keyword evidence="2" id="KW-1185">Reference proteome</keyword>
<dbReference type="AlphaFoldDB" id="A7EXG9"/>
<sequence length="66" mass="7379">MTVAHAVKKLRAQALRMKLPRTSNKVGTCAAFTAAVASMRRGRGQHDWISSHQEDLDCPTWAERKT</sequence>
<reference evidence="2" key="1">
    <citation type="journal article" date="2011" name="PLoS Genet.">
        <title>Genomic analysis of the necrotrophic fungal pathogens Sclerotinia sclerotiorum and Botrytis cinerea.</title>
        <authorList>
            <person name="Amselem J."/>
            <person name="Cuomo C.A."/>
            <person name="van Kan J.A."/>
            <person name="Viaud M."/>
            <person name="Benito E.P."/>
            <person name="Couloux A."/>
            <person name="Coutinho P.M."/>
            <person name="de Vries R.P."/>
            <person name="Dyer P.S."/>
            <person name="Fillinger S."/>
            <person name="Fournier E."/>
            <person name="Gout L."/>
            <person name="Hahn M."/>
            <person name="Kohn L."/>
            <person name="Lapalu N."/>
            <person name="Plummer K.M."/>
            <person name="Pradier J.M."/>
            <person name="Quevillon E."/>
            <person name="Sharon A."/>
            <person name="Simon A."/>
            <person name="ten Have A."/>
            <person name="Tudzynski B."/>
            <person name="Tudzynski P."/>
            <person name="Wincker P."/>
            <person name="Andrew M."/>
            <person name="Anthouard V."/>
            <person name="Beever R.E."/>
            <person name="Beffa R."/>
            <person name="Benoit I."/>
            <person name="Bouzid O."/>
            <person name="Brault B."/>
            <person name="Chen Z."/>
            <person name="Choquer M."/>
            <person name="Collemare J."/>
            <person name="Cotton P."/>
            <person name="Danchin E.G."/>
            <person name="Da Silva C."/>
            <person name="Gautier A."/>
            <person name="Giraud C."/>
            <person name="Giraud T."/>
            <person name="Gonzalez C."/>
            <person name="Grossetete S."/>
            <person name="Guldener U."/>
            <person name="Henrissat B."/>
            <person name="Howlett B.J."/>
            <person name="Kodira C."/>
            <person name="Kretschmer M."/>
            <person name="Lappartient A."/>
            <person name="Leroch M."/>
            <person name="Levis C."/>
            <person name="Mauceli E."/>
            <person name="Neuveglise C."/>
            <person name="Oeser B."/>
            <person name="Pearson M."/>
            <person name="Poulain J."/>
            <person name="Poussereau N."/>
            <person name="Quesneville H."/>
            <person name="Rascle C."/>
            <person name="Schumacher J."/>
            <person name="Segurens B."/>
            <person name="Sexton A."/>
            <person name="Silva E."/>
            <person name="Sirven C."/>
            <person name="Soanes D.M."/>
            <person name="Talbot N.J."/>
            <person name="Templeton M."/>
            <person name="Yandava C."/>
            <person name="Yarden O."/>
            <person name="Zeng Q."/>
            <person name="Rollins J.A."/>
            <person name="Lebrun M.H."/>
            <person name="Dickman M."/>
        </authorList>
    </citation>
    <scope>NUCLEOTIDE SEQUENCE [LARGE SCALE GENOMIC DNA]</scope>
    <source>
        <strain evidence="2">ATCC 18683 / 1980 / Ss-1</strain>
    </source>
</reference>
<gene>
    <name evidence="1" type="ORF">SS1G_10033</name>
</gene>
<accession>A7EXG9</accession>
<evidence type="ECO:0000313" key="2">
    <source>
        <dbReference type="Proteomes" id="UP000001312"/>
    </source>
</evidence>
<name>A7EXG9_SCLS1</name>
<proteinExistence type="predicted"/>
<dbReference type="GeneID" id="5485108"/>
<organism evidence="1 2">
    <name type="scientific">Sclerotinia sclerotiorum (strain ATCC 18683 / 1980 / Ss-1)</name>
    <name type="common">White mold</name>
    <name type="synonym">Whetzelinia sclerotiorum</name>
    <dbReference type="NCBI Taxonomy" id="665079"/>
    <lineage>
        <taxon>Eukaryota</taxon>
        <taxon>Fungi</taxon>
        <taxon>Dikarya</taxon>
        <taxon>Ascomycota</taxon>
        <taxon>Pezizomycotina</taxon>
        <taxon>Leotiomycetes</taxon>
        <taxon>Helotiales</taxon>
        <taxon>Sclerotiniaceae</taxon>
        <taxon>Sclerotinia</taxon>
    </lineage>
</organism>
<dbReference type="KEGG" id="ssl:SS1G_10033"/>
<dbReference type="Proteomes" id="UP000001312">
    <property type="component" value="Unassembled WGS sequence"/>
</dbReference>
<protein>
    <submittedName>
        <fullName evidence="1">Uncharacterized protein</fullName>
    </submittedName>
</protein>
<dbReference type="InParanoid" id="A7EXG9"/>
<dbReference type="EMBL" id="CH476634">
    <property type="protein sequence ID" value="EDN94161.1"/>
    <property type="molecule type" value="Genomic_DNA"/>
</dbReference>
<dbReference type="RefSeq" id="XP_001589395.1">
    <property type="nucleotide sequence ID" value="XM_001589345.1"/>
</dbReference>